<proteinExistence type="predicted"/>
<dbReference type="SUPFAM" id="SSF111364">
    <property type="entry name" value="Tsx-like channel"/>
    <property type="match status" value="1"/>
</dbReference>
<keyword evidence="1" id="KW-0732">Signal</keyword>
<organism evidence="2 3">
    <name type="scientific">Bradyrhizobium jicamae</name>
    <dbReference type="NCBI Taxonomy" id="280332"/>
    <lineage>
        <taxon>Bacteria</taxon>
        <taxon>Pseudomonadati</taxon>
        <taxon>Pseudomonadota</taxon>
        <taxon>Alphaproteobacteria</taxon>
        <taxon>Hyphomicrobiales</taxon>
        <taxon>Nitrobacteraceae</taxon>
        <taxon>Bradyrhizobium</taxon>
    </lineage>
</organism>
<dbReference type="Proteomes" id="UP001315278">
    <property type="component" value="Unassembled WGS sequence"/>
</dbReference>
<dbReference type="InterPro" id="IPR036777">
    <property type="entry name" value="Channel_Tsx-like_sf"/>
</dbReference>
<evidence type="ECO:0000256" key="1">
    <source>
        <dbReference type="SAM" id="SignalP"/>
    </source>
</evidence>
<accession>A0ABS5FG06</accession>
<protein>
    <submittedName>
        <fullName evidence="2">Uncharacterized protein</fullName>
    </submittedName>
</protein>
<dbReference type="Gene3D" id="2.40.230.20">
    <property type="entry name" value="Nucleoside-specific channel-forming protein, Tsx-like"/>
    <property type="match status" value="1"/>
</dbReference>
<dbReference type="RefSeq" id="WP_212492228.1">
    <property type="nucleotide sequence ID" value="NZ_JAFCJH010000006.1"/>
</dbReference>
<dbReference type="EMBL" id="JAFCJH010000006">
    <property type="protein sequence ID" value="MBR0795301.1"/>
    <property type="molecule type" value="Genomic_DNA"/>
</dbReference>
<evidence type="ECO:0000313" key="2">
    <source>
        <dbReference type="EMBL" id="MBR0795301.1"/>
    </source>
</evidence>
<name>A0ABS5FG06_9BRAD</name>
<feature type="chain" id="PRO_5046503653" evidence="1">
    <location>
        <begin position="25"/>
        <end position="348"/>
    </location>
</feature>
<feature type="signal peptide" evidence="1">
    <location>
        <begin position="1"/>
        <end position="24"/>
    </location>
</feature>
<keyword evidence="3" id="KW-1185">Reference proteome</keyword>
<reference evidence="3" key="1">
    <citation type="journal article" date="2021" name="ISME J.">
        <title>Evolutionary origin and ecological implication of a unique nif island in free-living Bradyrhizobium lineages.</title>
        <authorList>
            <person name="Tao J."/>
        </authorList>
    </citation>
    <scope>NUCLEOTIDE SEQUENCE [LARGE SCALE GENOMIC DNA]</scope>
    <source>
        <strain evidence="3">SZCCT0434</strain>
    </source>
</reference>
<sequence>MFVSCKSIAVAAGLAFATASSALAADEVQPTKAPKSVPDLPFFIVNDNRLTYAYQFTATAPGAADRTAKQVFAFTHFDVWAYGTNFINLDLLKSDNRDPASPCLPTVGAANNCAGATEFYGLFRSTFGWNQIFNTRAFSVGPLSNISFIVGADGETENQFLAPNKKDVVAGLQFAFDLPYKGYFNVSPLYYQEWNHNAFLTPGFMPAGFTGLPDGNTHFHPTWAVEMNYYMDLGFLPESLQYFAVSGRAGFYGPKGDGAYGSFTVPATNNTKIEINSEPIRLTFDAGKLFWGPKYTHFVDIWVAYRYWENKFGLDDSNPANGVCFFANGVNNKSCTEKSLYSGISVKF</sequence>
<evidence type="ECO:0000313" key="3">
    <source>
        <dbReference type="Proteomes" id="UP001315278"/>
    </source>
</evidence>
<gene>
    <name evidence="2" type="ORF">JQ615_07870</name>
</gene>
<comment type="caution">
    <text evidence="2">The sequence shown here is derived from an EMBL/GenBank/DDBJ whole genome shotgun (WGS) entry which is preliminary data.</text>
</comment>